<keyword evidence="1" id="KW-0597">Phosphoprotein</keyword>
<dbReference type="SUPFAM" id="SSF47226">
    <property type="entry name" value="Histidine-containing phosphotransfer domain, HPT domain"/>
    <property type="match status" value="1"/>
</dbReference>
<evidence type="ECO:0000259" key="2">
    <source>
        <dbReference type="PROSITE" id="PS50894"/>
    </source>
</evidence>
<gene>
    <name evidence="3" type="ORF">A3844_18705</name>
</gene>
<comment type="caution">
    <text evidence="3">The sequence shown here is derived from an EMBL/GenBank/DDBJ whole genome shotgun (WGS) entry which is preliminary data.</text>
</comment>
<keyword evidence="4" id="KW-1185">Reference proteome</keyword>
<evidence type="ECO:0000313" key="3">
    <source>
        <dbReference type="EMBL" id="OKP84815.1"/>
    </source>
</evidence>
<reference evidence="3 4" key="1">
    <citation type="submission" date="2016-03" db="EMBL/GenBank/DDBJ databases">
        <authorList>
            <person name="Sant'Anna F.H."/>
            <person name="Ambrosini A."/>
            <person name="Souza R."/>
            <person name="Bach E."/>
            <person name="Fernandes G."/>
            <person name="Balsanelli E."/>
            <person name="Baura V.A."/>
            <person name="Souza E.M."/>
            <person name="Passaglia L."/>
        </authorList>
    </citation>
    <scope>NUCLEOTIDE SEQUENCE [LARGE SCALE GENOMIC DNA]</scope>
    <source>
        <strain evidence="3 4">P26E</strain>
    </source>
</reference>
<evidence type="ECO:0000313" key="4">
    <source>
        <dbReference type="Proteomes" id="UP000186058"/>
    </source>
</evidence>
<dbReference type="EMBL" id="LVWI01000050">
    <property type="protein sequence ID" value="OKP84815.1"/>
    <property type="molecule type" value="Genomic_DNA"/>
</dbReference>
<feature type="modified residue" description="Phosphohistidine" evidence="1">
    <location>
        <position position="41"/>
    </location>
</feature>
<organism evidence="3 4">
    <name type="scientific">Paenibacillus helianthi</name>
    <dbReference type="NCBI Taxonomy" id="1349432"/>
    <lineage>
        <taxon>Bacteria</taxon>
        <taxon>Bacillati</taxon>
        <taxon>Bacillota</taxon>
        <taxon>Bacilli</taxon>
        <taxon>Bacillales</taxon>
        <taxon>Paenibacillaceae</taxon>
        <taxon>Paenibacillus</taxon>
    </lineage>
</organism>
<dbReference type="PROSITE" id="PS50894">
    <property type="entry name" value="HPT"/>
    <property type="match status" value="1"/>
</dbReference>
<dbReference type="Gene3D" id="1.20.120.160">
    <property type="entry name" value="HPT domain"/>
    <property type="match status" value="1"/>
</dbReference>
<dbReference type="InterPro" id="IPR008207">
    <property type="entry name" value="Sig_transdc_His_kin_Hpt_dom"/>
</dbReference>
<dbReference type="InterPro" id="IPR036641">
    <property type="entry name" value="HPT_dom_sf"/>
</dbReference>
<proteinExistence type="predicted"/>
<dbReference type="SMART" id="SM00073">
    <property type="entry name" value="HPT"/>
    <property type="match status" value="1"/>
</dbReference>
<feature type="domain" description="HPt" evidence="2">
    <location>
        <begin position="2"/>
        <end position="100"/>
    </location>
</feature>
<accession>A0ABX3EK76</accession>
<dbReference type="RefSeq" id="WP_074108228.1">
    <property type="nucleotide sequence ID" value="NZ_LVWI01000050.1"/>
</dbReference>
<dbReference type="CDD" id="cd00088">
    <property type="entry name" value="HPT"/>
    <property type="match status" value="1"/>
</dbReference>
<dbReference type="Pfam" id="PF01627">
    <property type="entry name" value="Hpt"/>
    <property type="match status" value="1"/>
</dbReference>
<name>A0ABX3EK76_9BACL</name>
<sequence length="166" mass="18416">MSGSFPEDSLLDLFIFETLQSLQQHETLQPEDINLIFRIMHTIKGSAAVMGYTNISSLAHIMEDLFFYLRGHPDAPYNASELSDLILQGVNFTKLETIKIKNGDHADGDCALLAEELKAYLQFLKTGSAGTSEVRTPEEIALRTDIVHSEADLSKGASARFRAVLR</sequence>
<dbReference type="Proteomes" id="UP000186058">
    <property type="component" value="Unassembled WGS sequence"/>
</dbReference>
<protein>
    <recommendedName>
        <fullName evidence="2">HPt domain-containing protein</fullName>
    </recommendedName>
</protein>
<evidence type="ECO:0000256" key="1">
    <source>
        <dbReference type="PROSITE-ProRule" id="PRU00110"/>
    </source>
</evidence>